<feature type="signal peptide" evidence="12">
    <location>
        <begin position="1"/>
        <end position="31"/>
    </location>
</feature>
<keyword evidence="5 12" id="KW-0732">Signal</keyword>
<evidence type="ECO:0000256" key="10">
    <source>
        <dbReference type="PROSITE-ProRule" id="PRU10143"/>
    </source>
</evidence>
<evidence type="ECO:0000256" key="1">
    <source>
        <dbReference type="ARBA" id="ARBA00004571"/>
    </source>
</evidence>
<keyword evidence="16" id="KW-1185">Reference proteome</keyword>
<accession>A0ABY6BG59</accession>
<dbReference type="PANTHER" id="PTHR47234">
    <property type="match status" value="1"/>
</dbReference>
<evidence type="ECO:0000313" key="15">
    <source>
        <dbReference type="EMBL" id="UXI66852.1"/>
    </source>
</evidence>
<evidence type="ECO:0000256" key="11">
    <source>
        <dbReference type="RuleBase" id="RU003357"/>
    </source>
</evidence>
<dbReference type="EMBL" id="CP104694">
    <property type="protein sequence ID" value="UXI66852.1"/>
    <property type="molecule type" value="Genomic_DNA"/>
</dbReference>
<evidence type="ECO:0000256" key="9">
    <source>
        <dbReference type="PROSITE-ProRule" id="PRU01360"/>
    </source>
</evidence>
<keyword evidence="3 9" id="KW-1134">Transmembrane beta strand</keyword>
<dbReference type="Proteomes" id="UP001064632">
    <property type="component" value="Chromosome"/>
</dbReference>
<proteinExistence type="inferred from homology"/>
<dbReference type="Pfam" id="PF07715">
    <property type="entry name" value="Plug"/>
    <property type="match status" value="1"/>
</dbReference>
<organism evidence="15 16">
    <name type="scientific">Tahibacter amnicola</name>
    <dbReference type="NCBI Taxonomy" id="2976241"/>
    <lineage>
        <taxon>Bacteria</taxon>
        <taxon>Pseudomonadati</taxon>
        <taxon>Pseudomonadota</taxon>
        <taxon>Gammaproteobacteria</taxon>
        <taxon>Lysobacterales</taxon>
        <taxon>Rhodanobacteraceae</taxon>
        <taxon>Tahibacter</taxon>
    </lineage>
</organism>
<keyword evidence="2 9" id="KW-0813">Transport</keyword>
<evidence type="ECO:0000256" key="5">
    <source>
        <dbReference type="ARBA" id="ARBA00022729"/>
    </source>
</evidence>
<evidence type="ECO:0000256" key="4">
    <source>
        <dbReference type="ARBA" id="ARBA00022692"/>
    </source>
</evidence>
<feature type="domain" description="TonB-dependent receptor plug" evidence="14">
    <location>
        <begin position="70"/>
        <end position="173"/>
    </location>
</feature>
<dbReference type="PROSITE" id="PS00430">
    <property type="entry name" value="TONB_DEPENDENT_REC_1"/>
    <property type="match status" value="1"/>
</dbReference>
<evidence type="ECO:0000256" key="12">
    <source>
        <dbReference type="SAM" id="SignalP"/>
    </source>
</evidence>
<comment type="subcellular location">
    <subcellularLocation>
        <location evidence="1 9">Cell outer membrane</location>
        <topology evidence="1 9">Multi-pass membrane protein</topology>
    </subcellularLocation>
</comment>
<reference evidence="15" key="1">
    <citation type="submission" date="2022-09" db="EMBL/GenBank/DDBJ databases">
        <title>Tahibacter sp. nov., isolated from a fresh water.</title>
        <authorList>
            <person name="Baek J.H."/>
            <person name="Lee J.K."/>
            <person name="Kim J.M."/>
            <person name="Jeon C.O."/>
        </authorList>
    </citation>
    <scope>NUCLEOTIDE SEQUENCE</scope>
    <source>
        <strain evidence="15">W38</strain>
    </source>
</reference>
<sequence length="972" mass="104313">MSGIRVRRWPAGLEGGWGVSSVLALSATALAANATETAADTTGKGTVSLDTVTVVGSHIRRIDAQTQHPLLILERADLERTGLTEIADILQLTTIAGQSRNRGINNGGNGELRVNLRSLGDNRTLVLVDGRRWVSALDGGVDLTAIPMVLIERVEVLKDGASALYGSDAIAGVINIVTRRDYAGLEAGAYIAQNAHGDGLRRSYDLTWGEARDGWSVAAGVAYSKDDPILARDRAISATPVHGLPVGAAGSSITPFTGLLPESMADAGQFVRLIPGRPGTSPDDFRPFDSANDRYNYVAQNYLQTPLEQHSLFVQSRLELSPDLALSAGLMRNERRSAQQLAEPTVQFAPYFDGAEGQIVITADNVYNPFDEPVIAAVRRFSEAGARRFNQEVDTTRGYVALDGVFNLGGRAFTWGADATATRAQQDEFVSPYIDNSRLLLALGPSYRDGSGAVHCGTPGEPIAGCVPLNLFGPPGAMTPAMLEYVTRSVHNRKRAESARLAVHAEGAVATLPAGDLDIAVGLEHRNERGYDRPDALIESGNANGTGGTYTSTSGSYAVNEAFVEMRIPLLLDAAFARQLDITLAGRLSDYSAFGNTHKGQAGLRWRPTDDVLVRGSYSQGFRAPSILDLFAGEIRSVAWLTDPCAAENEPTPVVAARCAAAGVPVDVQQSNATNVTSGGNPHLAPETATHRSLGLMYTPQWADGLEASIDWYKVQIHDAIGERDGQSVVEDCYRRGDAGACARIRRAEDGSLIYVSAVAQNIPGGLETEGVDLGLRYRLPTRAGDFVMSWDTSYVSYFGEIGRPDRLTLLADGLPAQGNVVGNNRSPGGYYGVVWRTRSVLSLEWHRGAWSASATGRYFSAIDEDCGNVAYTASVVDDPALLDLCSNPTRVVELDGSGVGQEAPENRVGSVTFFDLQGSWQAPWEATFTLGVRNAFDRQAPVAYSAGANSFFADYDVPGRFWYASYRQKFW</sequence>
<dbReference type="InterPro" id="IPR036942">
    <property type="entry name" value="Beta-barrel_TonB_sf"/>
</dbReference>
<dbReference type="RefSeq" id="WP_261693832.1">
    <property type="nucleotide sequence ID" value="NZ_CP104694.1"/>
</dbReference>
<dbReference type="SUPFAM" id="SSF56935">
    <property type="entry name" value="Porins"/>
    <property type="match status" value="1"/>
</dbReference>
<comment type="similarity">
    <text evidence="9 11">Belongs to the TonB-dependent receptor family.</text>
</comment>
<evidence type="ECO:0000259" key="14">
    <source>
        <dbReference type="Pfam" id="PF07715"/>
    </source>
</evidence>
<dbReference type="PROSITE" id="PS52016">
    <property type="entry name" value="TONB_DEPENDENT_REC_3"/>
    <property type="match status" value="1"/>
</dbReference>
<dbReference type="Pfam" id="PF00593">
    <property type="entry name" value="TonB_dep_Rec_b-barrel"/>
    <property type="match status" value="1"/>
</dbReference>
<keyword evidence="8 9" id="KW-0998">Cell outer membrane</keyword>
<evidence type="ECO:0000256" key="3">
    <source>
        <dbReference type="ARBA" id="ARBA00022452"/>
    </source>
</evidence>
<feature type="short sequence motif" description="TonB box" evidence="10">
    <location>
        <begin position="51"/>
        <end position="57"/>
    </location>
</feature>
<dbReference type="InterPro" id="IPR012910">
    <property type="entry name" value="Plug_dom"/>
</dbReference>
<gene>
    <name evidence="15" type="ORF">N4264_19140</name>
</gene>
<feature type="chain" id="PRO_5046761712" evidence="12">
    <location>
        <begin position="32"/>
        <end position="972"/>
    </location>
</feature>
<dbReference type="Gene3D" id="2.170.130.10">
    <property type="entry name" value="TonB-dependent receptor, plug domain"/>
    <property type="match status" value="1"/>
</dbReference>
<keyword evidence="4 9" id="KW-0812">Transmembrane</keyword>
<feature type="domain" description="TonB-dependent receptor-like beta-barrel" evidence="13">
    <location>
        <begin position="516"/>
        <end position="935"/>
    </location>
</feature>
<keyword evidence="6 10" id="KW-0798">TonB box</keyword>
<evidence type="ECO:0000259" key="13">
    <source>
        <dbReference type="Pfam" id="PF00593"/>
    </source>
</evidence>
<dbReference type="InterPro" id="IPR037066">
    <property type="entry name" value="Plug_dom_sf"/>
</dbReference>
<name>A0ABY6BG59_9GAMM</name>
<evidence type="ECO:0000256" key="7">
    <source>
        <dbReference type="ARBA" id="ARBA00023136"/>
    </source>
</evidence>
<protein>
    <submittedName>
        <fullName evidence="15">TonB-dependent receptor</fullName>
    </submittedName>
</protein>
<evidence type="ECO:0000256" key="2">
    <source>
        <dbReference type="ARBA" id="ARBA00022448"/>
    </source>
</evidence>
<dbReference type="Gene3D" id="2.40.170.20">
    <property type="entry name" value="TonB-dependent receptor, beta-barrel domain"/>
    <property type="match status" value="1"/>
</dbReference>
<dbReference type="InterPro" id="IPR000531">
    <property type="entry name" value="Beta-barrel_TonB"/>
</dbReference>
<dbReference type="InterPro" id="IPR039426">
    <property type="entry name" value="TonB-dep_rcpt-like"/>
</dbReference>
<dbReference type="PANTHER" id="PTHR47234:SF2">
    <property type="entry name" value="TONB-DEPENDENT RECEPTOR"/>
    <property type="match status" value="1"/>
</dbReference>
<evidence type="ECO:0000256" key="6">
    <source>
        <dbReference type="ARBA" id="ARBA00023077"/>
    </source>
</evidence>
<evidence type="ECO:0000256" key="8">
    <source>
        <dbReference type="ARBA" id="ARBA00023237"/>
    </source>
</evidence>
<dbReference type="InterPro" id="IPR010916">
    <property type="entry name" value="TonB_box_CS"/>
</dbReference>
<keyword evidence="7 9" id="KW-0472">Membrane</keyword>
<keyword evidence="15" id="KW-0675">Receptor</keyword>
<evidence type="ECO:0000313" key="16">
    <source>
        <dbReference type="Proteomes" id="UP001064632"/>
    </source>
</evidence>